<evidence type="ECO:0000313" key="1">
    <source>
        <dbReference type="EMBL" id="KAJ8125458.1"/>
    </source>
</evidence>
<comment type="caution">
    <text evidence="1">The sequence shown here is derived from an EMBL/GenBank/DDBJ whole genome shotgun (WGS) entry which is preliminary data.</text>
</comment>
<proteinExistence type="predicted"/>
<accession>A0ACC2JE13</accession>
<dbReference type="Proteomes" id="UP001153332">
    <property type="component" value="Unassembled WGS sequence"/>
</dbReference>
<protein>
    <submittedName>
        <fullName evidence="1">Uncharacterized protein</fullName>
    </submittedName>
</protein>
<evidence type="ECO:0000313" key="2">
    <source>
        <dbReference type="Proteomes" id="UP001153332"/>
    </source>
</evidence>
<reference evidence="1" key="1">
    <citation type="submission" date="2022-12" db="EMBL/GenBank/DDBJ databases">
        <title>Genome Sequence of Lasiodiplodia mahajangana.</title>
        <authorList>
            <person name="Buettner E."/>
        </authorList>
    </citation>
    <scope>NUCLEOTIDE SEQUENCE</scope>
    <source>
        <strain evidence="1">VT137</strain>
    </source>
</reference>
<organism evidence="1 2">
    <name type="scientific">Lasiodiplodia mahajangana</name>
    <dbReference type="NCBI Taxonomy" id="1108764"/>
    <lineage>
        <taxon>Eukaryota</taxon>
        <taxon>Fungi</taxon>
        <taxon>Dikarya</taxon>
        <taxon>Ascomycota</taxon>
        <taxon>Pezizomycotina</taxon>
        <taxon>Dothideomycetes</taxon>
        <taxon>Dothideomycetes incertae sedis</taxon>
        <taxon>Botryosphaeriales</taxon>
        <taxon>Botryosphaeriaceae</taxon>
        <taxon>Lasiodiplodia</taxon>
    </lineage>
</organism>
<name>A0ACC2JE13_9PEZI</name>
<keyword evidence="2" id="KW-1185">Reference proteome</keyword>
<gene>
    <name evidence="1" type="ORF">O1611_g8179</name>
</gene>
<dbReference type="EMBL" id="JAPUUL010002352">
    <property type="protein sequence ID" value="KAJ8125458.1"/>
    <property type="molecule type" value="Genomic_DNA"/>
</dbReference>
<sequence>MRLDALLGLLGAAGLAGLSSAQQYGNSPDTSGGGVNPDNGSGPGSSSPGSSSPGSGSPGSGSGPNTGSSTGSGSGPDNGAGNGSGLGTCPVPPTTTVFITVTPAAPSVVVSTVVSTLTVPASPSFGSPSQGGPNQGGPGTGPFGTPSFPSGPNPFGSPAGIPPSSPAFWSTDYLTLTLPPAPGQATSSVVTYTFVSPADQAVVGSSGAPGGTGSPYTIPTATEPNGPGSGGAGGNSGNPNLGTSPFTITETIPAGSNSGNPNLGTSPTPNPPFTITETIPAGGSGNGSPGNGGPSNGGPGNGGSGNGQPTGAPYETGNYPLTTSPYTITVTVPNGGGSMANPSASNGISPQGPNGPGGQGGISITTTLTSFVTPGPFSGPPGVSSSPPETEAPFSPFGGISPSSQFTGTIPNGGSGSEGGQPLPTITITFPGGSPTGPNGGEGGSGPLQTITVTVPNGGVSGLPQTLTITAPNGSPTTPGGGAGGSEPLQTLTVTVPNGNGGEPETFTITAPNGSPAGPNTAGLFKHSLLRFPTEIQAGVNLFNLSLLQSPMEV</sequence>